<gene>
    <name evidence="3" type="ORF">HXX76_014198</name>
</gene>
<dbReference type="AlphaFoldDB" id="A0A835SM36"/>
<accession>A0A835SM36</accession>
<dbReference type="Proteomes" id="UP000650467">
    <property type="component" value="Unassembled WGS sequence"/>
</dbReference>
<dbReference type="EMBL" id="JAEHOC010000061">
    <property type="protein sequence ID" value="KAG2424774.1"/>
    <property type="molecule type" value="Genomic_DNA"/>
</dbReference>
<dbReference type="PANTHER" id="PTHR13271:SF154">
    <property type="entry name" value="GRIP DOMAIN-CONTAINING PROTEIN"/>
    <property type="match status" value="1"/>
</dbReference>
<dbReference type="OrthoDB" id="549804at2759"/>
<dbReference type="Gene3D" id="3.90.1410.10">
    <property type="entry name" value="set domain protein methyltransferase, domain 1"/>
    <property type="match status" value="1"/>
</dbReference>
<feature type="compositionally biased region" description="Low complexity" evidence="1">
    <location>
        <begin position="389"/>
        <end position="413"/>
    </location>
</feature>
<sequence length="587" mass="59198">MLAVFAWLAGAVAICCTCVGCAVPVTPLAPRSDATPAEQALINWLQDLGAEVGVTVRRDDTSGVRGLAAAARTSRGEVLVRVPLAAALALGTAEQTAPELAIQMLRERHRTRPRYGPYFDVLPPPPPEEEEEADTPRAAGLQPAAPGGWQPSCVEEFPRVAVEALAGADLRALASAKREWLRQVWAGEGPAAALRLPLARAVPRRVVGLREFAWATCMVTSRSIAGPPAAVGSSSGSSSGASSSSPPPATMLLIPLIDLANHCALGGANQSSSSSSSSSGSGSDGSSGGAQRRSAPDVLRFRAEGAAGADAGGGGAAGRVVLELVAGEDLEPGQEVCISYGDLRPDESLLYYGFLQPVPAAAEAEAAAEAAEAALTRPAAQQQDKREQQQASGQQQCSAAATAGQPAAAASPDGSGGGSSSREGSCGWDGAAGPASSPPLLQQLLPLAAVDEAQYDAAARPGKGSYSRVGEGVEGAEGHGSEGLTWAAALEAEVERLTARLAEVQAEAEAAWAGAAAGCPRRQSAVAAAGAAPCGQQGGQQCSSTPEAVHAPVCLVAQLNEVRAAALRAELGRLQRLRAAAALAAGL</sequence>
<protein>
    <recommendedName>
        <fullName evidence="5">SET domain-containing protein</fullName>
    </recommendedName>
</protein>
<evidence type="ECO:0000256" key="1">
    <source>
        <dbReference type="SAM" id="MobiDB-lite"/>
    </source>
</evidence>
<evidence type="ECO:0000313" key="3">
    <source>
        <dbReference type="EMBL" id="KAG2424774.1"/>
    </source>
</evidence>
<feature type="compositionally biased region" description="Low complexity" evidence="1">
    <location>
        <begin position="373"/>
        <end position="382"/>
    </location>
</feature>
<dbReference type="SUPFAM" id="SSF82199">
    <property type="entry name" value="SET domain"/>
    <property type="match status" value="1"/>
</dbReference>
<feature type="chain" id="PRO_5032365257" description="SET domain-containing protein" evidence="2">
    <location>
        <begin position="23"/>
        <end position="587"/>
    </location>
</feature>
<dbReference type="InterPro" id="IPR046341">
    <property type="entry name" value="SET_dom_sf"/>
</dbReference>
<comment type="caution">
    <text evidence="3">The sequence shown here is derived from an EMBL/GenBank/DDBJ whole genome shotgun (WGS) entry which is preliminary data.</text>
</comment>
<reference evidence="3" key="1">
    <citation type="journal article" date="2020" name="bioRxiv">
        <title>Comparative genomics of Chlamydomonas.</title>
        <authorList>
            <person name="Craig R.J."/>
            <person name="Hasan A.R."/>
            <person name="Ness R.W."/>
            <person name="Keightley P.D."/>
        </authorList>
    </citation>
    <scope>NUCLEOTIDE SEQUENCE</scope>
    <source>
        <strain evidence="3">SAG 7.73</strain>
    </source>
</reference>
<dbReference type="InterPro" id="IPR050600">
    <property type="entry name" value="SETD3_SETD6_MTase"/>
</dbReference>
<feature type="compositionally biased region" description="Low complexity" evidence="1">
    <location>
        <begin position="271"/>
        <end position="281"/>
    </location>
</feature>
<feature type="region of interest" description="Disordered" evidence="1">
    <location>
        <begin position="115"/>
        <end position="147"/>
    </location>
</feature>
<feature type="signal peptide" evidence="2">
    <location>
        <begin position="1"/>
        <end position="22"/>
    </location>
</feature>
<evidence type="ECO:0000256" key="2">
    <source>
        <dbReference type="SAM" id="SignalP"/>
    </source>
</evidence>
<feature type="region of interest" description="Disordered" evidence="1">
    <location>
        <begin position="225"/>
        <end position="246"/>
    </location>
</feature>
<feature type="region of interest" description="Disordered" evidence="1">
    <location>
        <begin position="459"/>
        <end position="479"/>
    </location>
</feature>
<keyword evidence="4" id="KW-1185">Reference proteome</keyword>
<name>A0A835SM36_CHLIN</name>
<proteinExistence type="predicted"/>
<evidence type="ECO:0008006" key="5">
    <source>
        <dbReference type="Google" id="ProtNLM"/>
    </source>
</evidence>
<evidence type="ECO:0000313" key="4">
    <source>
        <dbReference type="Proteomes" id="UP000650467"/>
    </source>
</evidence>
<dbReference type="PANTHER" id="PTHR13271">
    <property type="entry name" value="UNCHARACTERIZED PUTATIVE METHYLTRANSFERASE"/>
    <property type="match status" value="1"/>
</dbReference>
<organism evidence="3 4">
    <name type="scientific">Chlamydomonas incerta</name>
    <dbReference type="NCBI Taxonomy" id="51695"/>
    <lineage>
        <taxon>Eukaryota</taxon>
        <taxon>Viridiplantae</taxon>
        <taxon>Chlorophyta</taxon>
        <taxon>core chlorophytes</taxon>
        <taxon>Chlorophyceae</taxon>
        <taxon>CS clade</taxon>
        <taxon>Chlamydomonadales</taxon>
        <taxon>Chlamydomonadaceae</taxon>
        <taxon>Chlamydomonas</taxon>
    </lineage>
</organism>
<feature type="compositionally biased region" description="Low complexity" evidence="1">
    <location>
        <begin position="225"/>
        <end position="244"/>
    </location>
</feature>
<dbReference type="GO" id="GO:0016279">
    <property type="term" value="F:protein-lysine N-methyltransferase activity"/>
    <property type="evidence" value="ECO:0007669"/>
    <property type="project" value="TreeGrafter"/>
</dbReference>
<dbReference type="CDD" id="cd10527">
    <property type="entry name" value="SET_LSMT"/>
    <property type="match status" value="1"/>
</dbReference>
<feature type="region of interest" description="Disordered" evidence="1">
    <location>
        <begin position="267"/>
        <end position="295"/>
    </location>
</feature>
<feature type="region of interest" description="Disordered" evidence="1">
    <location>
        <begin position="373"/>
        <end position="439"/>
    </location>
</feature>
<keyword evidence="2" id="KW-0732">Signal</keyword>